<gene>
    <name evidence="10" type="ORF">DEJ50_13765</name>
</gene>
<dbReference type="InterPro" id="IPR043760">
    <property type="entry name" value="PycTM_dom"/>
</dbReference>
<dbReference type="Pfam" id="PF18967">
    <property type="entry name" value="PycTM"/>
    <property type="match status" value="1"/>
</dbReference>
<organism evidence="10 11">
    <name type="scientific">Streptomyces venezuelae</name>
    <dbReference type="NCBI Taxonomy" id="54571"/>
    <lineage>
        <taxon>Bacteria</taxon>
        <taxon>Bacillati</taxon>
        <taxon>Actinomycetota</taxon>
        <taxon>Actinomycetes</taxon>
        <taxon>Kitasatosporales</taxon>
        <taxon>Streptomycetaceae</taxon>
        <taxon>Streptomyces</taxon>
    </lineage>
</organism>
<evidence type="ECO:0000256" key="1">
    <source>
        <dbReference type="ARBA" id="ARBA00004236"/>
    </source>
</evidence>
<dbReference type="RefSeq" id="WP_150208282.1">
    <property type="nucleotide sequence ID" value="NZ_CP029190.1"/>
</dbReference>
<keyword evidence="6" id="KW-0051">Antiviral defense</keyword>
<evidence type="ECO:0000256" key="3">
    <source>
        <dbReference type="ARBA" id="ARBA00022692"/>
    </source>
</evidence>
<dbReference type="EMBL" id="CP029190">
    <property type="protein sequence ID" value="QES48731.1"/>
    <property type="molecule type" value="Genomic_DNA"/>
</dbReference>
<feature type="domain" description="Pycsar effector protein" evidence="9">
    <location>
        <begin position="16"/>
        <end position="166"/>
    </location>
</feature>
<accession>A0A5P2D633</accession>
<evidence type="ECO:0000256" key="5">
    <source>
        <dbReference type="ARBA" id="ARBA00022989"/>
    </source>
</evidence>
<evidence type="ECO:0000256" key="6">
    <source>
        <dbReference type="ARBA" id="ARBA00023118"/>
    </source>
</evidence>
<keyword evidence="5 8" id="KW-1133">Transmembrane helix</keyword>
<name>A0A5P2D633_STRVZ</name>
<keyword evidence="7 8" id="KW-0472">Membrane</keyword>
<evidence type="ECO:0000259" key="9">
    <source>
        <dbReference type="Pfam" id="PF18967"/>
    </source>
</evidence>
<protein>
    <recommendedName>
        <fullName evidence="9">Pycsar effector protein domain-containing protein</fullName>
    </recommendedName>
</protein>
<feature type="transmembrane region" description="Helical" evidence="8">
    <location>
        <begin position="144"/>
        <end position="167"/>
    </location>
</feature>
<evidence type="ECO:0000256" key="2">
    <source>
        <dbReference type="ARBA" id="ARBA00022475"/>
    </source>
</evidence>
<dbReference type="Proteomes" id="UP000325211">
    <property type="component" value="Chromosome"/>
</dbReference>
<comment type="subcellular location">
    <subcellularLocation>
        <location evidence="1">Cell membrane</location>
    </subcellularLocation>
</comment>
<reference evidence="10 11" key="1">
    <citation type="submission" date="2018-05" db="EMBL/GenBank/DDBJ databases">
        <title>Streptomyces venezuelae.</title>
        <authorList>
            <person name="Kim W."/>
            <person name="Lee N."/>
            <person name="Cho B.-K."/>
        </authorList>
    </citation>
    <scope>NUCLEOTIDE SEQUENCE [LARGE SCALE GENOMIC DNA]</scope>
    <source>
        <strain evidence="10 11">ATCC 21782</strain>
    </source>
</reference>
<sequence>MPDRPDRSEADRIRTAEFMLGSLQSTHQHADSKAGILAAAQAALVTTAGAWSGRAVDGWQRGGVPGLVAGVLLVLFAAGLLVGAGSLALALRPRLWEPAEANPYSYRRLSAGGPDVLLPVGAEASRRELSQAVRFLAGVAVAKYRWLATAVAGTAVMGVSAGLSVLLRPWLAG</sequence>
<dbReference type="AlphaFoldDB" id="A0A5P2D633"/>
<evidence type="ECO:0000256" key="8">
    <source>
        <dbReference type="SAM" id="Phobius"/>
    </source>
</evidence>
<keyword evidence="4" id="KW-0547">Nucleotide-binding</keyword>
<evidence type="ECO:0000313" key="10">
    <source>
        <dbReference type="EMBL" id="QES48731.1"/>
    </source>
</evidence>
<keyword evidence="3 8" id="KW-0812">Transmembrane</keyword>
<feature type="transmembrane region" description="Helical" evidence="8">
    <location>
        <begin position="67"/>
        <end position="91"/>
    </location>
</feature>
<evidence type="ECO:0000256" key="4">
    <source>
        <dbReference type="ARBA" id="ARBA00022741"/>
    </source>
</evidence>
<evidence type="ECO:0000256" key="7">
    <source>
        <dbReference type="ARBA" id="ARBA00023136"/>
    </source>
</evidence>
<evidence type="ECO:0000313" key="11">
    <source>
        <dbReference type="Proteomes" id="UP000325211"/>
    </source>
</evidence>
<proteinExistence type="predicted"/>
<keyword evidence="2" id="KW-1003">Cell membrane</keyword>
<dbReference type="OrthoDB" id="4213694at2"/>